<gene>
    <name evidence="1" type="primary">pspB</name>
    <name evidence="1" type="ORF">KPC_0767</name>
</gene>
<protein>
    <submittedName>
        <fullName evidence="1">Putative phosphoserine phosphatase 2</fullName>
        <ecNumber evidence="1">3.1.3.3</ecNumber>
    </submittedName>
</protein>
<reference evidence="2" key="1">
    <citation type="submission" date="2018-03" db="EMBL/GenBank/DDBJ databases">
        <authorList>
            <person name="Blom J."/>
        </authorList>
    </citation>
    <scope>NUCLEOTIDE SEQUENCE [LARGE SCALE GENOMIC DNA]</scope>
    <source>
        <strain evidence="2">KPC-SM-21</strain>
    </source>
</reference>
<keyword evidence="2" id="KW-1185">Reference proteome</keyword>
<dbReference type="Gene3D" id="3.40.50.1240">
    <property type="entry name" value="Phosphoglycerate mutase-like"/>
    <property type="match status" value="1"/>
</dbReference>
<dbReference type="GO" id="GO:0016791">
    <property type="term" value="F:phosphatase activity"/>
    <property type="evidence" value="ECO:0007669"/>
    <property type="project" value="TreeGrafter"/>
</dbReference>
<organism evidence="1 2">
    <name type="scientific">Acinetobacter stercoris</name>
    <dbReference type="NCBI Taxonomy" id="2126983"/>
    <lineage>
        <taxon>Bacteria</taxon>
        <taxon>Pseudomonadati</taxon>
        <taxon>Pseudomonadota</taxon>
        <taxon>Gammaproteobacteria</taxon>
        <taxon>Moraxellales</taxon>
        <taxon>Moraxellaceae</taxon>
        <taxon>Acinetobacter</taxon>
    </lineage>
</organism>
<dbReference type="RefSeq" id="WP_121973113.1">
    <property type="nucleotide sequence ID" value="NZ_OOGT01000022.1"/>
</dbReference>
<dbReference type="InterPro" id="IPR050275">
    <property type="entry name" value="PGM_Phosphatase"/>
</dbReference>
<dbReference type="OrthoDB" id="9783269at2"/>
<dbReference type="Pfam" id="PF00300">
    <property type="entry name" value="His_Phos_1"/>
    <property type="match status" value="1"/>
</dbReference>
<dbReference type="CDD" id="cd07067">
    <property type="entry name" value="HP_PGM_like"/>
    <property type="match status" value="1"/>
</dbReference>
<evidence type="ECO:0000313" key="2">
    <source>
        <dbReference type="Proteomes" id="UP000245974"/>
    </source>
</evidence>
<dbReference type="Proteomes" id="UP000245974">
    <property type="component" value="Unassembled WGS sequence"/>
</dbReference>
<dbReference type="InParanoid" id="A0A2U3MWA7"/>
<dbReference type="AlphaFoldDB" id="A0A2U3MWA7"/>
<dbReference type="EC" id="3.1.3.3" evidence="1"/>
<dbReference type="PANTHER" id="PTHR48100">
    <property type="entry name" value="BROAD-SPECIFICITY PHOSPHATASE YOR283W-RELATED"/>
    <property type="match status" value="1"/>
</dbReference>
<dbReference type="EMBL" id="OOGT01000022">
    <property type="protein sequence ID" value="SPL69589.1"/>
    <property type="molecule type" value="Genomic_DNA"/>
</dbReference>
<dbReference type="FunCoup" id="A0A2U3MWA7">
    <property type="interactions" value="456"/>
</dbReference>
<dbReference type="PIRSF" id="PIRSF000709">
    <property type="entry name" value="6PFK_2-Ptase"/>
    <property type="match status" value="1"/>
</dbReference>
<sequence>MLRIDLLRHGETELGHTLRGSTDDQLTTLGWSQMQQSIDQSLAYQSWELIFTSPLKRCKDFAFKAASQLQLPIYIEHDLQEMHFGDWEATSTQEIYEKMPDLLTNFWQEPTKFTPPNAESMQFFHSRVLNALVNMQQQMNRQQCQHALVVTHAGIIKLLKCIALRQPLDDILKMSADLANLNCFKLDKNNLNIQFIENVKK</sequence>
<dbReference type="GO" id="GO:0005737">
    <property type="term" value="C:cytoplasm"/>
    <property type="evidence" value="ECO:0007669"/>
    <property type="project" value="TreeGrafter"/>
</dbReference>
<dbReference type="PANTHER" id="PTHR48100:SF1">
    <property type="entry name" value="HISTIDINE PHOSPHATASE FAMILY PROTEIN-RELATED"/>
    <property type="match status" value="1"/>
</dbReference>
<dbReference type="InterPro" id="IPR013078">
    <property type="entry name" value="His_Pase_superF_clade-1"/>
</dbReference>
<evidence type="ECO:0000313" key="1">
    <source>
        <dbReference type="EMBL" id="SPL69589.1"/>
    </source>
</evidence>
<dbReference type="SMART" id="SM00855">
    <property type="entry name" value="PGAM"/>
    <property type="match status" value="1"/>
</dbReference>
<dbReference type="InterPro" id="IPR029033">
    <property type="entry name" value="His_PPase_superfam"/>
</dbReference>
<keyword evidence="1" id="KW-0378">Hydrolase</keyword>
<proteinExistence type="predicted"/>
<accession>A0A2U3MWA7</accession>
<dbReference type="SUPFAM" id="SSF53254">
    <property type="entry name" value="Phosphoglycerate mutase-like"/>
    <property type="match status" value="1"/>
</dbReference>
<name>A0A2U3MWA7_9GAMM</name>